<dbReference type="PANTHER" id="PTHR37550">
    <property type="entry name" value="ANTITOXIN VAPB1"/>
    <property type="match status" value="1"/>
</dbReference>
<feature type="domain" description="SpoVT-AbrB" evidence="3">
    <location>
        <begin position="4"/>
        <end position="44"/>
    </location>
</feature>
<dbReference type="Proteomes" id="UP001243009">
    <property type="component" value="Unassembled WGS sequence"/>
</dbReference>
<accession>A0ABT9DZS7</accession>
<keyword evidence="2" id="KW-0238">DNA-binding</keyword>
<evidence type="ECO:0000313" key="4">
    <source>
        <dbReference type="EMBL" id="MDO9709401.1"/>
    </source>
</evidence>
<dbReference type="NCBIfam" id="NF040493">
    <property type="entry name" value="TA_anti_VapB"/>
    <property type="match status" value="1"/>
</dbReference>
<dbReference type="Gene3D" id="2.10.260.10">
    <property type="match status" value="1"/>
</dbReference>
<dbReference type="EMBL" id="JAUTWS010000011">
    <property type="protein sequence ID" value="MDO9709401.1"/>
    <property type="molecule type" value="Genomic_DNA"/>
</dbReference>
<dbReference type="InterPro" id="IPR047976">
    <property type="entry name" value="Anti_VapB2-like"/>
</dbReference>
<comment type="similarity">
    <text evidence="1">Belongs to the VapB family.</text>
</comment>
<dbReference type="InterPro" id="IPR037914">
    <property type="entry name" value="SpoVT-AbrB_sf"/>
</dbReference>
<evidence type="ECO:0000313" key="5">
    <source>
        <dbReference type="Proteomes" id="UP001243009"/>
    </source>
</evidence>
<dbReference type="PANTHER" id="PTHR37550:SF1">
    <property type="entry name" value="SSL1300 PROTEIN"/>
    <property type="match status" value="1"/>
</dbReference>
<comment type="caution">
    <text evidence="4">The sequence shown here is derived from an EMBL/GenBank/DDBJ whole genome shotgun (WGS) entry which is preliminary data.</text>
</comment>
<keyword evidence="5" id="KW-1185">Reference proteome</keyword>
<dbReference type="PROSITE" id="PS51740">
    <property type="entry name" value="SPOVT_ABRB"/>
    <property type="match status" value="1"/>
</dbReference>
<evidence type="ECO:0000256" key="2">
    <source>
        <dbReference type="PROSITE-ProRule" id="PRU01076"/>
    </source>
</evidence>
<evidence type="ECO:0000259" key="3">
    <source>
        <dbReference type="PROSITE" id="PS51740"/>
    </source>
</evidence>
<dbReference type="Pfam" id="PF04014">
    <property type="entry name" value="MazE_antitoxin"/>
    <property type="match status" value="1"/>
</dbReference>
<evidence type="ECO:0000256" key="1">
    <source>
        <dbReference type="ARBA" id="ARBA00007924"/>
    </source>
</evidence>
<sequence length="81" mass="9399">MPTAKLFWSGRSQAVRLPKEFRFKGQEVRIRREGNAVILEPIADDWAWLDALEPLDEDAARYALEQPPMQARPELDTLFDD</sequence>
<dbReference type="InterPro" id="IPR051734">
    <property type="entry name" value="VapB_TA_antitoxins"/>
</dbReference>
<proteinExistence type="inferred from homology"/>
<gene>
    <name evidence="4" type="primary">vapB</name>
    <name evidence="4" type="ORF">Q7A36_13700</name>
</gene>
<organism evidence="4 5">
    <name type="scientific">Paracraurococcus lichenis</name>
    <dbReference type="NCBI Taxonomy" id="3064888"/>
    <lineage>
        <taxon>Bacteria</taxon>
        <taxon>Pseudomonadati</taxon>
        <taxon>Pseudomonadota</taxon>
        <taxon>Alphaproteobacteria</taxon>
        <taxon>Acetobacterales</taxon>
        <taxon>Roseomonadaceae</taxon>
        <taxon>Paracraurococcus</taxon>
    </lineage>
</organism>
<dbReference type="InterPro" id="IPR007159">
    <property type="entry name" value="SpoVT-AbrB_dom"/>
</dbReference>
<reference evidence="4 5" key="1">
    <citation type="submission" date="2023-08" db="EMBL/GenBank/DDBJ databases">
        <title>The draft genome sequence of Paracraurococcus sp. LOR1-02.</title>
        <authorList>
            <person name="Kingkaew E."/>
            <person name="Tanasupawat S."/>
        </authorList>
    </citation>
    <scope>NUCLEOTIDE SEQUENCE [LARGE SCALE GENOMIC DNA]</scope>
    <source>
        <strain evidence="4 5">LOR1-02</strain>
    </source>
</reference>
<dbReference type="SMART" id="SM00966">
    <property type="entry name" value="SpoVT_AbrB"/>
    <property type="match status" value="1"/>
</dbReference>
<dbReference type="SUPFAM" id="SSF89447">
    <property type="entry name" value="AbrB/MazE/MraZ-like"/>
    <property type="match status" value="1"/>
</dbReference>
<name>A0ABT9DZS7_9PROT</name>
<dbReference type="RefSeq" id="WP_305104265.1">
    <property type="nucleotide sequence ID" value="NZ_JAUTWS010000011.1"/>
</dbReference>
<protein>
    <submittedName>
        <fullName evidence="4">Type II toxin-antitoxin system VapB family antitoxin</fullName>
    </submittedName>
</protein>